<evidence type="ECO:0000313" key="3">
    <source>
        <dbReference type="Proteomes" id="UP000266841"/>
    </source>
</evidence>
<dbReference type="OMA" id="HAQTGED"/>
<sequence length="320" mass="35749">MDATLKATSAAPSEDDDAQNAQATVSLSVTATEADEDFLMFGARGPNLFDNIALSVDSLLAEEISSLPLLPRPLTADERQRTPHAQTGEDKLVAKLRRAYSKNLDLAETYCSRNIFTVSFFPKTKRRKVLEKFLADGSDDTLKRRSADPCAGLEPDEQQLGAKYPTPTGRLPSPDELLEMDKKILDTRQSLQQQKQLQQKMKRRLHFLSEASETLTDVKRAVQSSENGEGTVSIERVRESVTKALKGHEDLKAWNLRAEGVIELLDQIKADREKERAAESATVGDHIKVARREIDERGRKQMLGETQDSMMSLLQKLRGN</sequence>
<feature type="region of interest" description="Disordered" evidence="1">
    <location>
        <begin position="1"/>
        <end position="21"/>
    </location>
</feature>
<gene>
    <name evidence="2" type="ORF">THAOC_32405</name>
</gene>
<dbReference type="Proteomes" id="UP000266841">
    <property type="component" value="Unassembled WGS sequence"/>
</dbReference>
<organism evidence="2 3">
    <name type="scientific">Thalassiosira oceanica</name>
    <name type="common">Marine diatom</name>
    <dbReference type="NCBI Taxonomy" id="159749"/>
    <lineage>
        <taxon>Eukaryota</taxon>
        <taxon>Sar</taxon>
        <taxon>Stramenopiles</taxon>
        <taxon>Ochrophyta</taxon>
        <taxon>Bacillariophyta</taxon>
        <taxon>Coscinodiscophyceae</taxon>
        <taxon>Thalassiosirophycidae</taxon>
        <taxon>Thalassiosirales</taxon>
        <taxon>Thalassiosiraceae</taxon>
        <taxon>Thalassiosira</taxon>
    </lineage>
</organism>
<evidence type="ECO:0000313" key="2">
    <source>
        <dbReference type="EMBL" id="EJK48770.1"/>
    </source>
</evidence>
<reference evidence="2 3" key="1">
    <citation type="journal article" date="2012" name="Genome Biol.">
        <title>Genome and low-iron response of an oceanic diatom adapted to chronic iron limitation.</title>
        <authorList>
            <person name="Lommer M."/>
            <person name="Specht M."/>
            <person name="Roy A.S."/>
            <person name="Kraemer L."/>
            <person name="Andreson R."/>
            <person name="Gutowska M.A."/>
            <person name="Wolf J."/>
            <person name="Bergner S.V."/>
            <person name="Schilhabel M.B."/>
            <person name="Klostermeier U.C."/>
            <person name="Beiko R.G."/>
            <person name="Rosenstiel P."/>
            <person name="Hippler M."/>
            <person name="Laroche J."/>
        </authorList>
    </citation>
    <scope>NUCLEOTIDE SEQUENCE [LARGE SCALE GENOMIC DNA]</scope>
    <source>
        <strain evidence="2 3">CCMP1005</strain>
    </source>
</reference>
<evidence type="ECO:0000256" key="1">
    <source>
        <dbReference type="SAM" id="MobiDB-lite"/>
    </source>
</evidence>
<dbReference type="EMBL" id="AGNL01045442">
    <property type="protein sequence ID" value="EJK48770.1"/>
    <property type="molecule type" value="Genomic_DNA"/>
</dbReference>
<dbReference type="AlphaFoldDB" id="K0R7B2"/>
<comment type="caution">
    <text evidence="2">The sequence shown here is derived from an EMBL/GenBank/DDBJ whole genome shotgun (WGS) entry which is preliminary data.</text>
</comment>
<accession>K0R7B2</accession>
<keyword evidence="3" id="KW-1185">Reference proteome</keyword>
<dbReference type="eggNOG" id="ENOG502T20S">
    <property type="taxonomic scope" value="Eukaryota"/>
</dbReference>
<dbReference type="OrthoDB" id="10614058at2759"/>
<protein>
    <submittedName>
        <fullName evidence="2">Uncharacterized protein</fullName>
    </submittedName>
</protein>
<feature type="compositionally biased region" description="Polar residues" evidence="1">
    <location>
        <begin position="1"/>
        <end position="11"/>
    </location>
</feature>
<feature type="region of interest" description="Disordered" evidence="1">
    <location>
        <begin position="149"/>
        <end position="174"/>
    </location>
</feature>
<name>K0R7B2_THAOC</name>
<proteinExistence type="predicted"/>